<accession>A0AAD8B593</accession>
<feature type="non-terminal residue" evidence="1">
    <location>
        <position position="1"/>
    </location>
</feature>
<dbReference type="EMBL" id="JASAOG010000146">
    <property type="protein sequence ID" value="KAK0047782.1"/>
    <property type="molecule type" value="Genomic_DNA"/>
</dbReference>
<dbReference type="AlphaFoldDB" id="A0AAD8B593"/>
<proteinExistence type="predicted"/>
<evidence type="ECO:0000313" key="1">
    <source>
        <dbReference type="EMBL" id="KAK0047782.1"/>
    </source>
</evidence>
<name>A0AAD8B593_BIOPF</name>
<dbReference type="Proteomes" id="UP001233172">
    <property type="component" value="Unassembled WGS sequence"/>
</dbReference>
<comment type="caution">
    <text evidence="1">The sequence shown here is derived from an EMBL/GenBank/DDBJ whole genome shotgun (WGS) entry which is preliminary data.</text>
</comment>
<reference evidence="1" key="2">
    <citation type="submission" date="2023-04" db="EMBL/GenBank/DDBJ databases">
        <authorList>
            <person name="Bu L."/>
            <person name="Lu L."/>
            <person name="Laidemitt M.R."/>
            <person name="Zhang S.M."/>
            <person name="Mutuku M."/>
            <person name="Mkoji G."/>
            <person name="Steinauer M."/>
            <person name="Loker E.S."/>
        </authorList>
    </citation>
    <scope>NUCLEOTIDE SEQUENCE</scope>
    <source>
        <strain evidence="1">KasaAsao</strain>
        <tissue evidence="1">Whole Snail</tissue>
    </source>
</reference>
<organism evidence="1 2">
    <name type="scientific">Biomphalaria pfeifferi</name>
    <name type="common">Bloodfluke planorb</name>
    <name type="synonym">Freshwater snail</name>
    <dbReference type="NCBI Taxonomy" id="112525"/>
    <lineage>
        <taxon>Eukaryota</taxon>
        <taxon>Metazoa</taxon>
        <taxon>Spiralia</taxon>
        <taxon>Lophotrochozoa</taxon>
        <taxon>Mollusca</taxon>
        <taxon>Gastropoda</taxon>
        <taxon>Heterobranchia</taxon>
        <taxon>Euthyneura</taxon>
        <taxon>Panpulmonata</taxon>
        <taxon>Hygrophila</taxon>
        <taxon>Lymnaeoidea</taxon>
        <taxon>Planorbidae</taxon>
        <taxon>Biomphalaria</taxon>
    </lineage>
</organism>
<reference evidence="1" key="1">
    <citation type="journal article" date="2023" name="PLoS Negl. Trop. Dis.">
        <title>A genome sequence for Biomphalaria pfeifferi, the major vector snail for the human-infecting parasite Schistosoma mansoni.</title>
        <authorList>
            <person name="Bu L."/>
            <person name="Lu L."/>
            <person name="Laidemitt M.R."/>
            <person name="Zhang S.M."/>
            <person name="Mutuku M."/>
            <person name="Mkoji G."/>
            <person name="Steinauer M."/>
            <person name="Loker E.S."/>
        </authorList>
    </citation>
    <scope>NUCLEOTIDE SEQUENCE</scope>
    <source>
        <strain evidence="1">KasaAsao</strain>
    </source>
</reference>
<evidence type="ECO:0000313" key="2">
    <source>
        <dbReference type="Proteomes" id="UP001233172"/>
    </source>
</evidence>
<gene>
    <name evidence="1" type="ORF">Bpfe_022822</name>
</gene>
<sequence>CRVPNPVLGQNSIDFANLHECRLIEVQTLTLKTLTPNEKVWPNSYHKYNCVSSRPLPKLKAHAKRVQWWGEVKADCLGAESTVV</sequence>
<keyword evidence="2" id="KW-1185">Reference proteome</keyword>
<protein>
    <submittedName>
        <fullName evidence="1">Uncharacterized protein</fullName>
    </submittedName>
</protein>